<evidence type="ECO:0000313" key="1">
    <source>
        <dbReference type="EMBL" id="CDL82210.1"/>
    </source>
</evidence>
<proteinExistence type="predicted"/>
<sequence length="49" mass="5709">MSLEQTPPIKGHLKDDRYTRKVFSLAYGESVLLRHAFSIYVDQQGKDRL</sequence>
<dbReference type="Proteomes" id="UP000019197">
    <property type="component" value="Unassembled WGS sequence"/>
</dbReference>
<evidence type="ECO:0000313" key="2">
    <source>
        <dbReference type="Proteomes" id="UP000019197"/>
    </source>
</evidence>
<name>W1IYA3_9GAMM</name>
<comment type="caution">
    <text evidence="1">The sequence shown here is derived from an EMBL/GenBank/DDBJ whole genome shotgun (WGS) entry which is preliminary data.</text>
</comment>
<organism evidence="1 2">
    <name type="scientific">Xenorhabdus cabanillasii JM26</name>
    <dbReference type="NCBI Taxonomy" id="1427517"/>
    <lineage>
        <taxon>Bacteria</taxon>
        <taxon>Pseudomonadati</taxon>
        <taxon>Pseudomonadota</taxon>
        <taxon>Gammaproteobacteria</taxon>
        <taxon>Enterobacterales</taxon>
        <taxon>Morganellaceae</taxon>
        <taxon>Xenorhabdus</taxon>
    </lineage>
</organism>
<gene>
    <name evidence="1" type="ORF">XCR1_1650016</name>
</gene>
<dbReference type="EMBL" id="CBXE010000074">
    <property type="protein sequence ID" value="CDL82210.1"/>
    <property type="molecule type" value="Genomic_DNA"/>
</dbReference>
<reference evidence="1 2" key="1">
    <citation type="submission" date="2013-11" db="EMBL/GenBank/DDBJ databases">
        <title>Draft genome sequence and annotation of the entomopathogenic bacterium, Xenorhabdus cabanillasi strain JM26.</title>
        <authorList>
            <person name="Gualtieri M."/>
            <person name="Ogier J.C."/>
            <person name="Pages S."/>
            <person name="Givaudan A."/>
            <person name="Gaudriault S."/>
        </authorList>
    </citation>
    <scope>NUCLEOTIDE SEQUENCE [LARGE SCALE GENOMIC DNA]</scope>
    <source>
        <strain evidence="1 2">JM26</strain>
    </source>
</reference>
<protein>
    <submittedName>
        <fullName evidence="1">Uncharacterized protein</fullName>
    </submittedName>
</protein>
<accession>W1IYA3</accession>
<dbReference type="AlphaFoldDB" id="W1IYA3"/>